<sequence>MPDPQQPTLPSTPARQRVIGLDVARALALIGMVSAHLLATGGPALTVTDGFPSALFAVLAGISLALMSDRGVRVGGAALATSRHSLLVRGLVLILLHQVLTAVNGPIQVVLEAFGMAYLAMAWMPRWRTRTLWLALAVLALASGTIHAVILTFYPPVPAVLDYPYPLLGWMTYMSVGLLLHRLVLHSPRRQVALLALCAPVAVAGTLVREHTALGLPSLLETQGGIRGVLCLIVDPTSHSAGLADLVTTTAGSLAVICLCLLLFRHQAWWSFPLQAMGSMSLTVYVAHVASAGPVMARSTLTSYPLLGWATIVLALVLPTLLRLRWRRGPLEELMRRLTRIATNPALPPRSFHHR</sequence>
<organism evidence="4 5">
    <name type="scientific">Actinomyces urogenitalis</name>
    <dbReference type="NCBI Taxonomy" id="103621"/>
    <lineage>
        <taxon>Bacteria</taxon>
        <taxon>Bacillati</taxon>
        <taxon>Actinomycetota</taxon>
        <taxon>Actinomycetes</taxon>
        <taxon>Actinomycetales</taxon>
        <taxon>Actinomycetaceae</taxon>
        <taxon>Actinomyces</taxon>
    </lineage>
</organism>
<dbReference type="PANTHER" id="PTHR30590">
    <property type="entry name" value="INNER MEMBRANE PROTEIN"/>
    <property type="match status" value="1"/>
</dbReference>
<dbReference type="InterPro" id="IPR052529">
    <property type="entry name" value="Bact_Transport_Assoc"/>
</dbReference>
<gene>
    <name evidence="4" type="ORF">CYJ26_06800</name>
</gene>
<feature type="transmembrane region" description="Helical" evidence="1">
    <location>
        <begin position="303"/>
        <end position="322"/>
    </location>
</feature>
<dbReference type="PANTHER" id="PTHR30590:SF3">
    <property type="entry name" value="HYPOTHETICAL MEMBRANE SPANNING PROTEIN"/>
    <property type="match status" value="1"/>
</dbReference>
<dbReference type="Pfam" id="PF04235">
    <property type="entry name" value="DUF418"/>
    <property type="match status" value="1"/>
</dbReference>
<protein>
    <recommendedName>
        <fullName evidence="6">DUF418 domain-containing protein</fullName>
    </recommendedName>
</protein>
<dbReference type="InterPro" id="IPR007349">
    <property type="entry name" value="DUF418"/>
</dbReference>
<dbReference type="EMBL" id="PKHA01000006">
    <property type="protein sequence ID" value="PKY98526.1"/>
    <property type="molecule type" value="Genomic_DNA"/>
</dbReference>
<keyword evidence="1" id="KW-0812">Transmembrane</keyword>
<dbReference type="Pfam" id="PF07786">
    <property type="entry name" value="HGSNAT_cat"/>
    <property type="match status" value="1"/>
</dbReference>
<feature type="transmembrane region" description="Helical" evidence="1">
    <location>
        <begin position="132"/>
        <end position="155"/>
    </location>
</feature>
<dbReference type="RefSeq" id="WP_101638175.1">
    <property type="nucleotide sequence ID" value="NZ_JBKUIE010000001.1"/>
</dbReference>
<feature type="domain" description="DUF418" evidence="2">
    <location>
        <begin position="238"/>
        <end position="340"/>
    </location>
</feature>
<accession>A0A2I1KSC4</accession>
<dbReference type="InterPro" id="IPR012429">
    <property type="entry name" value="HGSNAT_cat"/>
</dbReference>
<dbReference type="AlphaFoldDB" id="A0A2I1KSC4"/>
<keyword evidence="1" id="KW-1133">Transmembrane helix</keyword>
<dbReference type="GeneID" id="81708639"/>
<name>A0A2I1KSC4_9ACTO</name>
<reference evidence="4 5" key="1">
    <citation type="submission" date="2017-12" db="EMBL/GenBank/DDBJ databases">
        <title>Phylogenetic diversity of female urinary microbiome.</title>
        <authorList>
            <person name="Thomas-White K."/>
            <person name="Wolfe A.J."/>
        </authorList>
    </citation>
    <scope>NUCLEOTIDE SEQUENCE [LARGE SCALE GENOMIC DNA]</scope>
    <source>
        <strain evidence="4 5">UMB0319</strain>
    </source>
</reference>
<feature type="transmembrane region" description="Helical" evidence="1">
    <location>
        <begin position="50"/>
        <end position="66"/>
    </location>
</feature>
<evidence type="ECO:0000259" key="2">
    <source>
        <dbReference type="Pfam" id="PF04235"/>
    </source>
</evidence>
<dbReference type="Proteomes" id="UP000234778">
    <property type="component" value="Unassembled WGS sequence"/>
</dbReference>
<feature type="domain" description="Heparan-alpha-glucosaminide N-acetyltransferase catalytic" evidence="3">
    <location>
        <begin position="17"/>
        <end position="197"/>
    </location>
</feature>
<proteinExistence type="predicted"/>
<evidence type="ECO:0000313" key="5">
    <source>
        <dbReference type="Proteomes" id="UP000234778"/>
    </source>
</evidence>
<evidence type="ECO:0000256" key="1">
    <source>
        <dbReference type="SAM" id="Phobius"/>
    </source>
</evidence>
<evidence type="ECO:0008006" key="6">
    <source>
        <dbReference type="Google" id="ProtNLM"/>
    </source>
</evidence>
<feature type="transmembrane region" description="Helical" evidence="1">
    <location>
        <begin position="192"/>
        <end position="209"/>
    </location>
</feature>
<feature type="transmembrane region" description="Helical" evidence="1">
    <location>
        <begin position="167"/>
        <end position="185"/>
    </location>
</feature>
<evidence type="ECO:0000259" key="3">
    <source>
        <dbReference type="Pfam" id="PF07786"/>
    </source>
</evidence>
<evidence type="ECO:0000313" key="4">
    <source>
        <dbReference type="EMBL" id="PKY98526.1"/>
    </source>
</evidence>
<feature type="transmembrane region" description="Helical" evidence="1">
    <location>
        <begin position="246"/>
        <end position="264"/>
    </location>
</feature>
<feature type="transmembrane region" description="Helical" evidence="1">
    <location>
        <begin position="276"/>
        <end position="297"/>
    </location>
</feature>
<comment type="caution">
    <text evidence="4">The sequence shown here is derived from an EMBL/GenBank/DDBJ whole genome shotgun (WGS) entry which is preliminary data.</text>
</comment>
<keyword evidence="1" id="KW-0472">Membrane</keyword>